<dbReference type="AlphaFoldDB" id="A0AAV4QDI5"/>
<proteinExistence type="predicted"/>
<comment type="caution">
    <text evidence="2">The sequence shown here is derived from an EMBL/GenBank/DDBJ whole genome shotgun (WGS) entry which is preliminary data.</text>
</comment>
<evidence type="ECO:0000313" key="2">
    <source>
        <dbReference type="EMBL" id="GIY06161.1"/>
    </source>
</evidence>
<protein>
    <submittedName>
        <fullName evidence="2">Uncharacterized protein</fullName>
    </submittedName>
</protein>
<evidence type="ECO:0000313" key="3">
    <source>
        <dbReference type="Proteomes" id="UP001054837"/>
    </source>
</evidence>
<keyword evidence="3" id="KW-1185">Reference proteome</keyword>
<evidence type="ECO:0000256" key="1">
    <source>
        <dbReference type="SAM" id="MobiDB-lite"/>
    </source>
</evidence>
<dbReference type="Proteomes" id="UP001054837">
    <property type="component" value="Unassembled WGS sequence"/>
</dbReference>
<gene>
    <name evidence="2" type="ORF">CDAR_252161</name>
</gene>
<accession>A0AAV4QDI5</accession>
<organism evidence="2 3">
    <name type="scientific">Caerostris darwini</name>
    <dbReference type="NCBI Taxonomy" id="1538125"/>
    <lineage>
        <taxon>Eukaryota</taxon>
        <taxon>Metazoa</taxon>
        <taxon>Ecdysozoa</taxon>
        <taxon>Arthropoda</taxon>
        <taxon>Chelicerata</taxon>
        <taxon>Arachnida</taxon>
        <taxon>Araneae</taxon>
        <taxon>Araneomorphae</taxon>
        <taxon>Entelegynae</taxon>
        <taxon>Araneoidea</taxon>
        <taxon>Araneidae</taxon>
        <taxon>Caerostris</taxon>
    </lineage>
</organism>
<feature type="compositionally biased region" description="Basic and acidic residues" evidence="1">
    <location>
        <begin position="60"/>
        <end position="74"/>
    </location>
</feature>
<feature type="region of interest" description="Disordered" evidence="1">
    <location>
        <begin position="55"/>
        <end position="80"/>
    </location>
</feature>
<dbReference type="EMBL" id="BPLQ01004179">
    <property type="protein sequence ID" value="GIY06161.1"/>
    <property type="molecule type" value="Genomic_DNA"/>
</dbReference>
<sequence length="110" mass="12365">MGEQPTEANLVTPNKASNGLLIEKSASHSVTRDVLFYIHTINQAALFLEALNSKPPLSHPETKHQQDGIPKKQESTTQRKKVYGNIKRSYIRQLIISAWRTINGIIGHIH</sequence>
<reference evidence="2 3" key="1">
    <citation type="submission" date="2021-06" db="EMBL/GenBank/DDBJ databases">
        <title>Caerostris darwini draft genome.</title>
        <authorList>
            <person name="Kono N."/>
            <person name="Arakawa K."/>
        </authorList>
    </citation>
    <scope>NUCLEOTIDE SEQUENCE [LARGE SCALE GENOMIC DNA]</scope>
</reference>
<name>A0AAV4QDI5_9ARAC</name>